<evidence type="ECO:0000256" key="1">
    <source>
        <dbReference type="ARBA" id="ARBA00004123"/>
    </source>
</evidence>
<dbReference type="GO" id="GO:0000118">
    <property type="term" value="C:histone deacetylase complex"/>
    <property type="evidence" value="ECO:0007669"/>
    <property type="project" value="TreeGrafter"/>
</dbReference>
<evidence type="ECO:0000313" key="5">
    <source>
        <dbReference type="Proteomes" id="UP000436088"/>
    </source>
</evidence>
<dbReference type="GO" id="GO:0003714">
    <property type="term" value="F:transcription corepressor activity"/>
    <property type="evidence" value="ECO:0007669"/>
    <property type="project" value="InterPro"/>
</dbReference>
<accession>A0A6A3BS44</accession>
<name>A0A6A3BS44_HIBSY</name>
<dbReference type="PROSITE" id="PS51477">
    <property type="entry name" value="PAH"/>
    <property type="match status" value="1"/>
</dbReference>
<dbReference type="InterPro" id="IPR003822">
    <property type="entry name" value="PAH"/>
</dbReference>
<dbReference type="PANTHER" id="PTHR12346:SF8">
    <property type="entry name" value="PAIRED AMPHIPATHIC HELIX PROTEIN SIN3-LIKE 2"/>
    <property type="match status" value="1"/>
</dbReference>
<evidence type="ECO:0000313" key="4">
    <source>
        <dbReference type="EMBL" id="KAE8718228.1"/>
    </source>
</evidence>
<comment type="subcellular location">
    <subcellularLocation>
        <location evidence="1 3">Nucleus</location>
    </subcellularLocation>
</comment>
<evidence type="ECO:0000256" key="3">
    <source>
        <dbReference type="PROSITE-ProRule" id="PRU00810"/>
    </source>
</evidence>
<sequence length="178" mass="20769">MSGGGSGVDGGGSKLPRPTLNDATMYVKEVKAAFRDQEDKYGRFIKVLMDFKAQRARQLDLWLNTFLPKGYEIPLERRSMLREPTKEDAVVYLKQVKEEFLDEKDKYIMLLRALKNFSDQRINVLDVIAQVKELLRGHTNLINGFNTFLPEEYELASTRLWMRLERQRLIPSIDRIRS</sequence>
<dbReference type="GO" id="GO:0000785">
    <property type="term" value="C:chromatin"/>
    <property type="evidence" value="ECO:0007669"/>
    <property type="project" value="TreeGrafter"/>
</dbReference>
<dbReference type="EMBL" id="VEPZ02000814">
    <property type="protein sequence ID" value="KAE8718228.1"/>
    <property type="molecule type" value="Genomic_DNA"/>
</dbReference>
<dbReference type="Pfam" id="PF02671">
    <property type="entry name" value="PAH"/>
    <property type="match status" value="1"/>
</dbReference>
<dbReference type="FunFam" id="1.20.1160.11:FF:000001">
    <property type="entry name" value="Paired amphipathic helix protein Sin3"/>
    <property type="match status" value="1"/>
</dbReference>
<reference evidence="4" key="1">
    <citation type="submission" date="2019-09" db="EMBL/GenBank/DDBJ databases">
        <title>Draft genome information of white flower Hibiscus syriacus.</title>
        <authorList>
            <person name="Kim Y.-M."/>
        </authorList>
    </citation>
    <scope>NUCLEOTIDE SEQUENCE [LARGE SCALE GENOMIC DNA]</scope>
    <source>
        <strain evidence="4">YM2019G1</strain>
    </source>
</reference>
<dbReference type="InterPro" id="IPR039774">
    <property type="entry name" value="Sin3-like"/>
</dbReference>
<dbReference type="AlphaFoldDB" id="A0A6A3BS44"/>
<organism evidence="4 5">
    <name type="scientific">Hibiscus syriacus</name>
    <name type="common">Rose of Sharon</name>
    <dbReference type="NCBI Taxonomy" id="106335"/>
    <lineage>
        <taxon>Eukaryota</taxon>
        <taxon>Viridiplantae</taxon>
        <taxon>Streptophyta</taxon>
        <taxon>Embryophyta</taxon>
        <taxon>Tracheophyta</taxon>
        <taxon>Spermatophyta</taxon>
        <taxon>Magnoliopsida</taxon>
        <taxon>eudicotyledons</taxon>
        <taxon>Gunneridae</taxon>
        <taxon>Pentapetalae</taxon>
        <taxon>rosids</taxon>
        <taxon>malvids</taxon>
        <taxon>Malvales</taxon>
        <taxon>Malvaceae</taxon>
        <taxon>Malvoideae</taxon>
        <taxon>Hibiscus</taxon>
    </lineage>
</organism>
<dbReference type="InterPro" id="IPR036600">
    <property type="entry name" value="PAH_sf"/>
</dbReference>
<evidence type="ECO:0000256" key="2">
    <source>
        <dbReference type="ARBA" id="ARBA00023242"/>
    </source>
</evidence>
<proteinExistence type="predicted"/>
<dbReference type="GO" id="GO:0000122">
    <property type="term" value="P:negative regulation of transcription by RNA polymerase II"/>
    <property type="evidence" value="ECO:0007669"/>
    <property type="project" value="TreeGrafter"/>
</dbReference>
<protein>
    <submittedName>
        <fullName evidence="4">Uncharacterized protein</fullName>
    </submittedName>
</protein>
<dbReference type="PANTHER" id="PTHR12346">
    <property type="entry name" value="SIN3B-RELATED"/>
    <property type="match status" value="1"/>
</dbReference>
<dbReference type="SUPFAM" id="SSF47762">
    <property type="entry name" value="PAH2 domain"/>
    <property type="match status" value="2"/>
</dbReference>
<dbReference type="Gene3D" id="1.20.1160.11">
    <property type="entry name" value="Paired amphipathic helix"/>
    <property type="match status" value="2"/>
</dbReference>
<gene>
    <name evidence="4" type="ORF">F3Y22_tig00110017pilonHSYRG00184</name>
</gene>
<keyword evidence="2 3" id="KW-0539">Nucleus</keyword>
<dbReference type="Proteomes" id="UP000436088">
    <property type="component" value="Unassembled WGS sequence"/>
</dbReference>
<keyword evidence="5" id="KW-1185">Reference proteome</keyword>
<comment type="caution">
    <text evidence="4">The sequence shown here is derived from an EMBL/GenBank/DDBJ whole genome shotgun (WGS) entry which is preliminary data.</text>
</comment>